<feature type="compositionally biased region" description="Basic and acidic residues" evidence="1">
    <location>
        <begin position="242"/>
        <end position="255"/>
    </location>
</feature>
<feature type="compositionally biased region" description="Basic and acidic residues" evidence="1">
    <location>
        <begin position="218"/>
        <end position="233"/>
    </location>
</feature>
<feature type="region of interest" description="Disordered" evidence="1">
    <location>
        <begin position="1"/>
        <end position="31"/>
    </location>
</feature>
<feature type="compositionally biased region" description="Polar residues" evidence="1">
    <location>
        <begin position="124"/>
        <end position="166"/>
    </location>
</feature>
<gene>
    <name evidence="2" type="ORF">THAOC_28411</name>
</gene>
<accession>K0S0C7</accession>
<organism evidence="2 3">
    <name type="scientific">Thalassiosira oceanica</name>
    <name type="common">Marine diatom</name>
    <dbReference type="NCBI Taxonomy" id="159749"/>
    <lineage>
        <taxon>Eukaryota</taxon>
        <taxon>Sar</taxon>
        <taxon>Stramenopiles</taxon>
        <taxon>Ochrophyta</taxon>
        <taxon>Bacillariophyta</taxon>
        <taxon>Coscinodiscophyceae</taxon>
        <taxon>Thalassiosirophycidae</taxon>
        <taxon>Thalassiosirales</taxon>
        <taxon>Thalassiosiraceae</taxon>
        <taxon>Thalassiosira</taxon>
    </lineage>
</organism>
<feature type="compositionally biased region" description="Polar residues" evidence="1">
    <location>
        <begin position="101"/>
        <end position="112"/>
    </location>
</feature>
<dbReference type="EMBL" id="AGNL01040038">
    <property type="protein sequence ID" value="EJK52327.1"/>
    <property type="molecule type" value="Genomic_DNA"/>
</dbReference>
<keyword evidence="3" id="KW-1185">Reference proteome</keyword>
<evidence type="ECO:0000313" key="3">
    <source>
        <dbReference type="Proteomes" id="UP000266841"/>
    </source>
</evidence>
<feature type="region of interest" description="Disordered" evidence="1">
    <location>
        <begin position="98"/>
        <end position="166"/>
    </location>
</feature>
<evidence type="ECO:0000313" key="2">
    <source>
        <dbReference type="EMBL" id="EJK52327.1"/>
    </source>
</evidence>
<name>K0S0C7_THAOC</name>
<reference evidence="2 3" key="1">
    <citation type="journal article" date="2012" name="Genome Biol.">
        <title>Genome and low-iron response of an oceanic diatom adapted to chronic iron limitation.</title>
        <authorList>
            <person name="Lommer M."/>
            <person name="Specht M."/>
            <person name="Roy A.S."/>
            <person name="Kraemer L."/>
            <person name="Andreson R."/>
            <person name="Gutowska M.A."/>
            <person name="Wolf J."/>
            <person name="Bergner S.V."/>
            <person name="Schilhabel M.B."/>
            <person name="Klostermeier U.C."/>
            <person name="Beiko R.G."/>
            <person name="Rosenstiel P."/>
            <person name="Hippler M."/>
            <person name="Laroche J."/>
        </authorList>
    </citation>
    <scope>NUCLEOTIDE SEQUENCE [LARGE SCALE GENOMIC DNA]</scope>
    <source>
        <strain evidence="2 3">CCMP1005</strain>
    </source>
</reference>
<evidence type="ECO:0000256" key="1">
    <source>
        <dbReference type="SAM" id="MobiDB-lite"/>
    </source>
</evidence>
<feature type="region of interest" description="Disordered" evidence="1">
    <location>
        <begin position="200"/>
        <end position="266"/>
    </location>
</feature>
<dbReference type="Proteomes" id="UP000266841">
    <property type="component" value="Unassembled WGS sequence"/>
</dbReference>
<feature type="non-terminal residue" evidence="2">
    <location>
        <position position="279"/>
    </location>
</feature>
<dbReference type="AlphaFoldDB" id="K0S0C7"/>
<comment type="caution">
    <text evidence="2">The sequence shown here is derived from an EMBL/GenBank/DDBJ whole genome shotgun (WGS) entry which is preliminary data.</text>
</comment>
<proteinExistence type="predicted"/>
<protein>
    <submittedName>
        <fullName evidence="2">Uncharacterized protein</fullName>
    </submittedName>
</protein>
<sequence>MGSNLGPQKLGPVLNRSQTGPNFFGTGPKPVPNRYHRLTAVRVAVDQPVHHYGAKNTAIDVHAITSGVGSSELGPTTLTSPSMRLPPMPPVRARGRRLHMSTRSQQLANPTGRQEGAFTRLRDSSSASPTFATTDDQSNVATRSVTSSTKAQQPDANNTPKPVDYSSLTVTNLKSIIERSRLTSVGQKSRFGSTARRIRRLESSRGAGTWSLRSTSRKSMEGTEGRGVHDNDATGRPSSPRDTCDGKNRLTKRTDPLAQSMAAGRVQPLAEAIEKVVAA</sequence>